<feature type="repeat" description="PPR" evidence="2">
    <location>
        <begin position="360"/>
        <end position="390"/>
    </location>
</feature>
<reference evidence="3 4" key="1">
    <citation type="submission" date="2024-04" db="EMBL/GenBank/DDBJ databases">
        <title>genome sequences of Mucor flavus KT1a and Helicostylum pulchrum KT1b strains isolation_sourced from the surface of a dry-aged beef.</title>
        <authorList>
            <person name="Toyotome T."/>
            <person name="Hosono M."/>
            <person name="Torimaru M."/>
            <person name="Fukuda K."/>
            <person name="Mikami N."/>
        </authorList>
    </citation>
    <scope>NUCLEOTIDE SEQUENCE [LARGE SCALE GENOMIC DNA]</scope>
    <source>
        <strain evidence="3 4">KT1b</strain>
    </source>
</reference>
<sequence>MVLRSCFCYKKCPALSTKRTITHARNNILLAVKPKYPGVLIQQQYVPQLGMSTIGSKIEKIEIPIVANKPLDNLDPLFTKQLGQKQATALYRSIAKRTPHDIFNMFAARLDTLDYTQLRPIFIEAASYWSPETIHKIVSLCKGKYVPWRFDLLNSLQSSYVLTKDLNVLIGALPESGSSPCDVLPFYNTVLNKCLKQNQLEHIRAVMEIMKQRCIDPDTATSNILTRMQLNNCTTPEQTLDVYNDIIKQGIKPNQVTFNTFIKHACQNQHWDLLDTWLDKMQHEAGGPNPITVRILFKSYVDHPTNDKVIQVFDRVSKQVPVKGKERLLNTGIARLLKLKQTKAAMDLLDKTFELDQPLSIYSYNLLLQSLCLDGKVDTAQQVLDNMILRDNDNIPKPDIVSFTTLIHGFVRNSSQVDPVKIGTVYRQLLEQGLQSNNVLQSVMLYGLMRSNQTKDLTKIKGMFDSILANKQETSVPRLPTDKPLNEINIYNMMMDFYFLHYHHSDTLRNQVPREPFALLQDAVESKKLKPTVTTLNILVRGLAILNKDLNGAEKMVSLLKEKGVEMDEKTCWYLTKSAYRHGEITRARQWIDQFEAQNNSIQGSGLQNLKSILTKWDTK</sequence>
<evidence type="ECO:0000313" key="4">
    <source>
        <dbReference type="Proteomes" id="UP001476247"/>
    </source>
</evidence>
<protein>
    <submittedName>
        <fullName evidence="3">Uncharacterized protein</fullName>
    </submittedName>
</protein>
<name>A0ABP9Y078_9FUNG</name>
<evidence type="ECO:0000313" key="3">
    <source>
        <dbReference type="EMBL" id="GAA5800414.1"/>
    </source>
</evidence>
<dbReference type="Gene3D" id="1.25.40.10">
    <property type="entry name" value="Tetratricopeptide repeat domain"/>
    <property type="match status" value="3"/>
</dbReference>
<evidence type="ECO:0000256" key="1">
    <source>
        <dbReference type="ARBA" id="ARBA00007626"/>
    </source>
</evidence>
<comment type="similarity">
    <text evidence="1">Belongs to the PPR family. P subfamily.</text>
</comment>
<dbReference type="PANTHER" id="PTHR46128">
    <property type="entry name" value="MITOCHONDRIAL GROUP I INTRON SPLICING FACTOR CCM1"/>
    <property type="match status" value="1"/>
</dbReference>
<dbReference type="PROSITE" id="PS51375">
    <property type="entry name" value="PPR"/>
    <property type="match status" value="1"/>
</dbReference>
<dbReference type="InterPro" id="IPR002885">
    <property type="entry name" value="PPR_rpt"/>
</dbReference>
<dbReference type="InterPro" id="IPR050872">
    <property type="entry name" value="PPR_P_subfamily"/>
</dbReference>
<organism evidence="3 4">
    <name type="scientific">Helicostylum pulchrum</name>
    <dbReference type="NCBI Taxonomy" id="562976"/>
    <lineage>
        <taxon>Eukaryota</taxon>
        <taxon>Fungi</taxon>
        <taxon>Fungi incertae sedis</taxon>
        <taxon>Mucoromycota</taxon>
        <taxon>Mucoromycotina</taxon>
        <taxon>Mucoromycetes</taxon>
        <taxon>Mucorales</taxon>
        <taxon>Mucorineae</taxon>
        <taxon>Mucoraceae</taxon>
        <taxon>Helicostylum</taxon>
    </lineage>
</organism>
<keyword evidence="4" id="KW-1185">Reference proteome</keyword>
<accession>A0ABP9Y078</accession>
<dbReference type="PANTHER" id="PTHR46128:SF170">
    <property type="entry name" value="PENTACOTRIPEPTIDE-REPEAT REGION OF PRORP DOMAIN-CONTAINING PROTEIN"/>
    <property type="match status" value="1"/>
</dbReference>
<comment type="caution">
    <text evidence="3">The sequence shown here is derived from an EMBL/GenBank/DDBJ whole genome shotgun (WGS) entry which is preliminary data.</text>
</comment>
<dbReference type="Pfam" id="PF12854">
    <property type="entry name" value="PPR_1"/>
    <property type="match status" value="1"/>
</dbReference>
<dbReference type="EMBL" id="BAABUJ010000015">
    <property type="protein sequence ID" value="GAA5800414.1"/>
    <property type="molecule type" value="Genomic_DNA"/>
</dbReference>
<dbReference type="InterPro" id="IPR011990">
    <property type="entry name" value="TPR-like_helical_dom_sf"/>
</dbReference>
<evidence type="ECO:0000256" key="2">
    <source>
        <dbReference type="PROSITE-ProRule" id="PRU00708"/>
    </source>
</evidence>
<gene>
    <name evidence="3" type="ORF">HPULCUR_005844</name>
</gene>
<dbReference type="Proteomes" id="UP001476247">
    <property type="component" value="Unassembled WGS sequence"/>
</dbReference>
<proteinExistence type="inferred from homology"/>